<dbReference type="OrthoDB" id="6092539at2759"/>
<accession>A0A6J8ETU0</accession>
<keyword evidence="3" id="KW-1185">Reference proteome</keyword>
<protein>
    <recommendedName>
        <fullName evidence="1">Farnesoic acid O-methyl transferase domain-containing protein</fullName>
    </recommendedName>
</protein>
<name>A0A6J8ETU0_MYTCO</name>
<evidence type="ECO:0000313" key="2">
    <source>
        <dbReference type="EMBL" id="CAC5423978.1"/>
    </source>
</evidence>
<evidence type="ECO:0000259" key="1">
    <source>
        <dbReference type="Pfam" id="PF12248"/>
    </source>
</evidence>
<dbReference type="EMBL" id="CACVKT020009940">
    <property type="protein sequence ID" value="CAC5423978.1"/>
    <property type="molecule type" value="Genomic_DNA"/>
</dbReference>
<organism evidence="2 3">
    <name type="scientific">Mytilus coruscus</name>
    <name type="common">Sea mussel</name>
    <dbReference type="NCBI Taxonomy" id="42192"/>
    <lineage>
        <taxon>Eukaryota</taxon>
        <taxon>Metazoa</taxon>
        <taxon>Spiralia</taxon>
        <taxon>Lophotrochozoa</taxon>
        <taxon>Mollusca</taxon>
        <taxon>Bivalvia</taxon>
        <taxon>Autobranchia</taxon>
        <taxon>Pteriomorphia</taxon>
        <taxon>Mytilida</taxon>
        <taxon>Mytiloidea</taxon>
        <taxon>Mytilidae</taxon>
        <taxon>Mytilinae</taxon>
        <taxon>Mytilus</taxon>
    </lineage>
</organism>
<reference evidence="2 3" key="1">
    <citation type="submission" date="2020-06" db="EMBL/GenBank/DDBJ databases">
        <authorList>
            <person name="Li R."/>
            <person name="Bekaert M."/>
        </authorList>
    </citation>
    <scope>NUCLEOTIDE SEQUENCE [LARGE SCALE GENOMIC DNA]</scope>
    <source>
        <strain evidence="3">wild</strain>
    </source>
</reference>
<gene>
    <name evidence="2" type="ORF">MCOR_55934</name>
</gene>
<dbReference type="Proteomes" id="UP000507470">
    <property type="component" value="Unassembled WGS sequence"/>
</dbReference>
<feature type="domain" description="Farnesoic acid O-methyl transferase" evidence="1">
    <location>
        <begin position="91"/>
        <end position="214"/>
    </location>
</feature>
<sequence length="298" mass="33297">MGRCERIHRNLGGQIDESLKRHRYEDKQEEKNAKHSLKDCIENERIWNISASLVREIWVHTPNTGNGVYWVPNAPELSHPLNQYGYDASQNSSIHFDLKVCSDAFVYLSASPIMDKQAALYEICIGGGGGKKVFLRRQDPTFEDVASNVLGDGSTQCGSFQPFWISWQNGNIKIGKGLSINNKEVVDWSDPNPFIIRGVGVRTGVGQSGQWTIYTEALGYFCLHTDTRGTMELVKTTLATEYSCPYLCHGIHNCMGFNFNVHTSLCELISTGEPMLTVTDSGWTFGTKCFQGKCFACI</sequence>
<proteinExistence type="predicted"/>
<dbReference type="AlphaFoldDB" id="A0A6J8ETU0"/>
<dbReference type="InterPro" id="IPR022041">
    <property type="entry name" value="Methyltransf_FA"/>
</dbReference>
<dbReference type="Pfam" id="PF12248">
    <property type="entry name" value="Methyltransf_FA"/>
    <property type="match status" value="1"/>
</dbReference>
<evidence type="ECO:0000313" key="3">
    <source>
        <dbReference type="Proteomes" id="UP000507470"/>
    </source>
</evidence>